<keyword evidence="6" id="KW-1185">Reference proteome</keyword>
<dbReference type="RefSeq" id="WP_307207331.1">
    <property type="nucleotide sequence ID" value="NZ_JAUSSU010000011.1"/>
</dbReference>
<dbReference type="InterPro" id="IPR014031">
    <property type="entry name" value="Ketoacyl_synth_C"/>
</dbReference>
<proteinExistence type="inferred from homology"/>
<dbReference type="InterPro" id="IPR016039">
    <property type="entry name" value="Thiolase-like"/>
</dbReference>
<organism evidence="5 6">
    <name type="scientific">Paenibacillus harenae</name>
    <dbReference type="NCBI Taxonomy" id="306543"/>
    <lineage>
        <taxon>Bacteria</taxon>
        <taxon>Bacillati</taxon>
        <taxon>Bacillota</taxon>
        <taxon>Bacilli</taxon>
        <taxon>Bacillales</taxon>
        <taxon>Paenibacillaceae</taxon>
        <taxon>Paenibacillus</taxon>
    </lineage>
</organism>
<dbReference type="Pfam" id="PF02801">
    <property type="entry name" value="Ketoacyl-synt_C"/>
    <property type="match status" value="1"/>
</dbReference>
<dbReference type="InterPro" id="IPR000794">
    <property type="entry name" value="Beta-ketoacyl_synthase"/>
</dbReference>
<comment type="caution">
    <text evidence="5">The sequence shown here is derived from an EMBL/GenBank/DDBJ whole genome shotgun (WGS) entry which is preliminary data.</text>
</comment>
<dbReference type="SUPFAM" id="SSF53901">
    <property type="entry name" value="Thiolase-like"/>
    <property type="match status" value="2"/>
</dbReference>
<dbReference type="InterPro" id="IPR020841">
    <property type="entry name" value="PKS_Beta-ketoAc_synthase_dom"/>
</dbReference>
<evidence type="ECO:0000256" key="1">
    <source>
        <dbReference type="ARBA" id="ARBA00008467"/>
    </source>
</evidence>
<evidence type="ECO:0000313" key="5">
    <source>
        <dbReference type="EMBL" id="MDQ0115577.1"/>
    </source>
</evidence>
<evidence type="ECO:0000259" key="4">
    <source>
        <dbReference type="PROSITE" id="PS52004"/>
    </source>
</evidence>
<feature type="domain" description="Ketosynthase family 3 (KS3)" evidence="4">
    <location>
        <begin position="5"/>
        <end position="423"/>
    </location>
</feature>
<accession>A0ABT9U7F0</accession>
<sequence>MGIRSRSCVITGMGVINAIADGIPEFAASLRAGKSGIGFLNHPPEHVPVRIGAEIKDWKYIEALNSIHGLSDELRQRTKKSSLRSPFPVQVSVYSALQAWRMAELETKPAEPERIGLVIAGSNLSQHYIYRQNERFRESPEYLPPSYALHFMDTDHLGTISEILNIQGEGFTVGGASASGNIGLIKGAQLVQYGLVDVCLVVGAVADLSPMEWQGFHAIGAMGGKRFANDPSLSCRPFDRQHEGFIYGQGSACLVLESSESAARRGVRSVAEYLGGGIVLDANRLSDPTEKGEAKAMNIALQQSGIEPKDIDYISAHGTSSPLGDDTEIMAIRQVFREYTPQIWINSTKSLTGHCIYAAGMTEAVATVIQMQEGFVHPNLNLEQPIDDECRFVGKRSMDTELNVAMSNSFGFGGINSSIVLKKGERTEWQ</sequence>
<evidence type="ECO:0000313" key="6">
    <source>
        <dbReference type="Proteomes" id="UP001229346"/>
    </source>
</evidence>
<comment type="similarity">
    <text evidence="1 3">Belongs to the thiolase-like superfamily. Beta-ketoacyl-ACP synthases family.</text>
</comment>
<dbReference type="CDD" id="cd00834">
    <property type="entry name" value="KAS_I_II"/>
    <property type="match status" value="1"/>
</dbReference>
<dbReference type="SMART" id="SM00825">
    <property type="entry name" value="PKS_KS"/>
    <property type="match status" value="1"/>
</dbReference>
<dbReference type="NCBIfam" id="NF005490">
    <property type="entry name" value="PRK07103.1"/>
    <property type="match status" value="1"/>
</dbReference>
<name>A0ABT9U7F0_PAEHA</name>
<dbReference type="Gene3D" id="3.40.47.10">
    <property type="match status" value="2"/>
</dbReference>
<reference evidence="5 6" key="1">
    <citation type="submission" date="2023-07" db="EMBL/GenBank/DDBJ databases">
        <title>Sorghum-associated microbial communities from plants grown in Nebraska, USA.</title>
        <authorList>
            <person name="Schachtman D."/>
        </authorList>
    </citation>
    <scope>NUCLEOTIDE SEQUENCE [LARGE SCALE GENOMIC DNA]</scope>
    <source>
        <strain evidence="5 6">CC482</strain>
    </source>
</reference>
<evidence type="ECO:0000256" key="3">
    <source>
        <dbReference type="RuleBase" id="RU003694"/>
    </source>
</evidence>
<evidence type="ECO:0000256" key="2">
    <source>
        <dbReference type="ARBA" id="ARBA00022679"/>
    </source>
</evidence>
<protein>
    <submittedName>
        <fullName evidence="5">Malonyl-ACP decarboxylase</fullName>
    </submittedName>
</protein>
<gene>
    <name evidence="5" type="ORF">J2T15_005044</name>
</gene>
<dbReference type="InterPro" id="IPR014030">
    <property type="entry name" value="Ketoacyl_synth_N"/>
</dbReference>
<dbReference type="Proteomes" id="UP001229346">
    <property type="component" value="Unassembled WGS sequence"/>
</dbReference>
<dbReference type="EMBL" id="JAUSSU010000011">
    <property type="protein sequence ID" value="MDQ0115577.1"/>
    <property type="molecule type" value="Genomic_DNA"/>
</dbReference>
<dbReference type="PROSITE" id="PS52004">
    <property type="entry name" value="KS3_2"/>
    <property type="match status" value="1"/>
</dbReference>
<dbReference type="PANTHER" id="PTHR11712:SF336">
    <property type="entry name" value="3-OXOACYL-[ACYL-CARRIER-PROTEIN] SYNTHASE, MITOCHONDRIAL"/>
    <property type="match status" value="1"/>
</dbReference>
<dbReference type="PANTHER" id="PTHR11712">
    <property type="entry name" value="POLYKETIDE SYNTHASE-RELATED"/>
    <property type="match status" value="1"/>
</dbReference>
<dbReference type="Pfam" id="PF00109">
    <property type="entry name" value="ketoacyl-synt"/>
    <property type="match status" value="1"/>
</dbReference>
<keyword evidence="2 3" id="KW-0808">Transferase</keyword>